<evidence type="ECO:0000313" key="2">
    <source>
        <dbReference type="EMBL" id="APD89977.1"/>
    </source>
</evidence>
<dbReference type="Gene3D" id="3.30.70.2970">
    <property type="entry name" value="Protein of unknown function (DUF541), domain 2"/>
    <property type="match status" value="1"/>
</dbReference>
<keyword evidence="1" id="KW-0732">Signal</keyword>
<feature type="chain" id="PRO_5042139730" description="SIMPL domain-containing protein" evidence="1">
    <location>
        <begin position="34"/>
        <end position="238"/>
    </location>
</feature>
<feature type="signal peptide" evidence="1">
    <location>
        <begin position="1"/>
        <end position="33"/>
    </location>
</feature>
<proteinExistence type="predicted"/>
<dbReference type="PANTHER" id="PTHR34387:SF1">
    <property type="entry name" value="PERIPLASMIC IMMUNOGENIC PROTEIN"/>
    <property type="match status" value="1"/>
</dbReference>
<reference evidence="2 3" key="1">
    <citation type="submission" date="2016-11" db="EMBL/GenBank/DDBJ databases">
        <title>Networking in microbes: conjugative elements and plasmids in the genus Alteromonas.</title>
        <authorList>
            <person name="Lopez-Perez M."/>
            <person name="Ramon-Marco N."/>
            <person name="Rodriguez-Valera F."/>
        </authorList>
    </citation>
    <scope>NUCLEOTIDE SEQUENCE [LARGE SCALE GENOMIC DNA]</scope>
    <source>
        <strain evidence="2 3">CP48</strain>
    </source>
</reference>
<dbReference type="Pfam" id="PF04402">
    <property type="entry name" value="SIMPL"/>
    <property type="match status" value="1"/>
</dbReference>
<dbReference type="AlphaFoldDB" id="A0AAC9JEJ0"/>
<dbReference type="Gene3D" id="3.30.110.170">
    <property type="entry name" value="Protein of unknown function (DUF541), domain 1"/>
    <property type="match status" value="1"/>
</dbReference>
<evidence type="ECO:0000256" key="1">
    <source>
        <dbReference type="SAM" id="SignalP"/>
    </source>
</evidence>
<protein>
    <recommendedName>
        <fullName evidence="4">SIMPL domain-containing protein</fullName>
    </recommendedName>
</protein>
<accession>A0AAC9JEJ0</accession>
<dbReference type="EMBL" id="CP018024">
    <property type="protein sequence ID" value="APD89977.1"/>
    <property type="molecule type" value="Genomic_DNA"/>
</dbReference>
<organism evidence="2 3">
    <name type="scientific">Alteromonas mediterranea</name>
    <dbReference type="NCBI Taxonomy" id="314275"/>
    <lineage>
        <taxon>Bacteria</taxon>
        <taxon>Pseudomonadati</taxon>
        <taxon>Pseudomonadota</taxon>
        <taxon>Gammaproteobacteria</taxon>
        <taxon>Alteromonadales</taxon>
        <taxon>Alteromonadaceae</taxon>
        <taxon>Alteromonas/Salinimonas group</taxon>
        <taxon>Alteromonas</taxon>
    </lineage>
</organism>
<evidence type="ECO:0008006" key="4">
    <source>
        <dbReference type="Google" id="ProtNLM"/>
    </source>
</evidence>
<evidence type="ECO:0000313" key="3">
    <source>
        <dbReference type="Proteomes" id="UP000182101"/>
    </source>
</evidence>
<dbReference type="PANTHER" id="PTHR34387">
    <property type="entry name" value="SLR1258 PROTEIN"/>
    <property type="match status" value="1"/>
</dbReference>
<name>A0AAC9JEJ0_9ALTE</name>
<dbReference type="RefSeq" id="WP_071959256.1">
    <property type="nucleotide sequence ID" value="NZ_CP018024.1"/>
</dbReference>
<dbReference type="Proteomes" id="UP000182101">
    <property type="component" value="Chromosome"/>
</dbReference>
<dbReference type="InterPro" id="IPR052022">
    <property type="entry name" value="26kDa_periplasmic_antigen"/>
</dbReference>
<dbReference type="InterPro" id="IPR007497">
    <property type="entry name" value="SIMPL/DUF541"/>
</dbReference>
<gene>
    <name evidence="2" type="ORF">BM524_09355</name>
</gene>
<dbReference type="GO" id="GO:0006974">
    <property type="term" value="P:DNA damage response"/>
    <property type="evidence" value="ECO:0007669"/>
    <property type="project" value="TreeGrafter"/>
</dbReference>
<sequence>MKLLSRKKNAITSKALIASAFLALSTPFVCAHAAESASISVQGVGAIEVTPNAYSVTLVVEEQGNTVGKLNTQLDSDLRAIVTFLLEQGIEQKHIQSMQVRLQPRYINTPQGRQQEGFTLSRDITVTSTDLETYDKVLDGVLKRGVDRIQQFNFISVGEDDAYQKALIAAVKNAKQRAHLLAKELEVEVGEVVAISESGGNMPIPVMRAEAFAKDMSMSLPGQERIEARVNVSFKIVQ</sequence>